<evidence type="ECO:0000313" key="2">
    <source>
        <dbReference type="Proteomes" id="UP000598467"/>
    </source>
</evidence>
<name>A0A926P0I5_9HYPH</name>
<dbReference type="EMBL" id="JABFCZ010000015">
    <property type="protein sequence ID" value="MBD1547545.1"/>
    <property type="molecule type" value="Genomic_DNA"/>
</dbReference>
<dbReference type="Proteomes" id="UP000598467">
    <property type="component" value="Unassembled WGS sequence"/>
</dbReference>
<sequence length="130" mass="14460">MADLCKILDDEHDHLSAARTALKSIVDSTPEKDTEEAINDILRPKLDNLERKFRAIARAHRMRQAGVMVGTAAMALASYMSGGILQAASAVAGASGVGVFAKQEADRIERIEDFKSDPHYLLWRLRRIRR</sequence>
<organism evidence="1 2">
    <name type="scientific">Roseibium aggregatum</name>
    <dbReference type="NCBI Taxonomy" id="187304"/>
    <lineage>
        <taxon>Bacteria</taxon>
        <taxon>Pseudomonadati</taxon>
        <taxon>Pseudomonadota</taxon>
        <taxon>Alphaproteobacteria</taxon>
        <taxon>Hyphomicrobiales</taxon>
        <taxon>Stappiaceae</taxon>
        <taxon>Roseibium</taxon>
    </lineage>
</organism>
<dbReference type="AlphaFoldDB" id="A0A926P0I5"/>
<comment type="caution">
    <text evidence="1">The sequence shown here is derived from an EMBL/GenBank/DDBJ whole genome shotgun (WGS) entry which is preliminary data.</text>
</comment>
<accession>A0A926P0I5</accession>
<protein>
    <submittedName>
        <fullName evidence="1">Uncharacterized protein</fullName>
    </submittedName>
</protein>
<evidence type="ECO:0000313" key="1">
    <source>
        <dbReference type="EMBL" id="MBD1547545.1"/>
    </source>
</evidence>
<reference evidence="1" key="1">
    <citation type="submission" date="2020-05" db="EMBL/GenBank/DDBJ databases">
        <title>Identification of trans-AT polyketide cluster in two marine bacteria, producers of a novel glutaramide-containing polyketide sesbanimide D and analogs.</title>
        <authorList>
            <person name="Kacar D."/>
            <person name="Rodriguez P."/>
            <person name="Canedo L."/>
            <person name="Gonzalez E."/>
            <person name="Galan B."/>
            <person name="De La Calle F."/>
            <person name="Garcia J.L."/>
        </authorList>
    </citation>
    <scope>NUCLEOTIDE SEQUENCE</scope>
    <source>
        <strain evidence="1">PHM038</strain>
    </source>
</reference>
<gene>
    <name evidence="1" type="ORF">HK439_14855</name>
</gene>
<proteinExistence type="predicted"/>